<proteinExistence type="inferred from homology"/>
<evidence type="ECO:0000256" key="4">
    <source>
        <dbReference type="ARBA" id="ARBA00022475"/>
    </source>
</evidence>
<keyword evidence="6 12" id="KW-0812">Transmembrane</keyword>
<evidence type="ECO:0000256" key="3">
    <source>
        <dbReference type="ARBA" id="ARBA00022448"/>
    </source>
</evidence>
<name>A0A485M3B3_9ZZZZ</name>
<evidence type="ECO:0000256" key="1">
    <source>
        <dbReference type="ARBA" id="ARBA00004236"/>
    </source>
</evidence>
<keyword evidence="9 12" id="KW-1133">Transmembrane helix</keyword>
<dbReference type="PANTHER" id="PTHR30333:SF1">
    <property type="entry name" value="CYTOCHROME C-TYPE PROTEIN NAPC"/>
    <property type="match status" value="1"/>
</dbReference>
<dbReference type="InterPro" id="IPR005126">
    <property type="entry name" value="NapC/NirT_cyt_c_N"/>
</dbReference>
<keyword evidence="8" id="KW-0249">Electron transport</keyword>
<evidence type="ECO:0000256" key="10">
    <source>
        <dbReference type="ARBA" id="ARBA00023004"/>
    </source>
</evidence>
<accession>A0A485M3B3</accession>
<reference evidence="14" key="1">
    <citation type="submission" date="2019-03" db="EMBL/GenBank/DDBJ databases">
        <authorList>
            <person name="Hao L."/>
        </authorList>
    </citation>
    <scope>NUCLEOTIDE SEQUENCE</scope>
</reference>
<dbReference type="GO" id="GO:0046872">
    <property type="term" value="F:metal ion binding"/>
    <property type="evidence" value="ECO:0007669"/>
    <property type="project" value="UniProtKB-KW"/>
</dbReference>
<dbReference type="AlphaFoldDB" id="A0A485M3B3"/>
<dbReference type="Gene3D" id="1.10.3820.10">
    <property type="entry name" value="Di-heme elbow motif domain"/>
    <property type="match status" value="1"/>
</dbReference>
<gene>
    <name evidence="14" type="primary">nrfH</name>
    <name evidence="14" type="ORF">SCFA_630001</name>
</gene>
<keyword evidence="3" id="KW-0813">Transport</keyword>
<evidence type="ECO:0000256" key="12">
    <source>
        <dbReference type="SAM" id="Phobius"/>
    </source>
</evidence>
<evidence type="ECO:0000256" key="9">
    <source>
        <dbReference type="ARBA" id="ARBA00022989"/>
    </source>
</evidence>
<evidence type="ECO:0000256" key="6">
    <source>
        <dbReference type="ARBA" id="ARBA00022692"/>
    </source>
</evidence>
<organism evidence="14">
    <name type="scientific">anaerobic digester metagenome</name>
    <dbReference type="NCBI Taxonomy" id="1263854"/>
    <lineage>
        <taxon>unclassified sequences</taxon>
        <taxon>metagenomes</taxon>
        <taxon>ecological metagenomes</taxon>
    </lineage>
</organism>
<dbReference type="PANTHER" id="PTHR30333">
    <property type="entry name" value="CYTOCHROME C-TYPE PROTEIN"/>
    <property type="match status" value="1"/>
</dbReference>
<keyword evidence="5" id="KW-0349">Heme</keyword>
<evidence type="ECO:0000256" key="5">
    <source>
        <dbReference type="ARBA" id="ARBA00022617"/>
    </source>
</evidence>
<dbReference type="EMBL" id="CAADRM010000129">
    <property type="protein sequence ID" value="VFU17187.1"/>
    <property type="molecule type" value="Genomic_DNA"/>
</dbReference>
<sequence>MGSKDKALRLTIKVLLAGAFIGILITLISFAGYHAAGSSVFCTSCHSMKEVGATWKQSQHKQFACIECHLPDSNLAVQLAYKTKAGLNDLYHETLRAYPATIIISSEARAITDGNCLRCHSSTVQNTFMIEEGGDCLKCHYGLVHGTEKIAGGINVE</sequence>
<feature type="domain" description="NapC/NirT cytochrome c N-terminal" evidence="13">
    <location>
        <begin position="11"/>
        <end position="147"/>
    </location>
</feature>
<evidence type="ECO:0000256" key="11">
    <source>
        <dbReference type="ARBA" id="ARBA00023136"/>
    </source>
</evidence>
<dbReference type="GO" id="GO:0009061">
    <property type="term" value="P:anaerobic respiration"/>
    <property type="evidence" value="ECO:0007669"/>
    <property type="project" value="TreeGrafter"/>
</dbReference>
<comment type="subcellular location">
    <subcellularLocation>
        <location evidence="1">Cell membrane</location>
    </subcellularLocation>
</comment>
<dbReference type="InterPro" id="IPR051174">
    <property type="entry name" value="Cytochrome_c-type_ET"/>
</dbReference>
<dbReference type="InterPro" id="IPR038266">
    <property type="entry name" value="NapC/NirT_cytc_sf"/>
</dbReference>
<keyword evidence="10" id="KW-0408">Iron</keyword>
<dbReference type="GO" id="GO:0005886">
    <property type="term" value="C:plasma membrane"/>
    <property type="evidence" value="ECO:0007669"/>
    <property type="project" value="UniProtKB-SubCell"/>
</dbReference>
<dbReference type="GO" id="GO:0009055">
    <property type="term" value="F:electron transfer activity"/>
    <property type="evidence" value="ECO:0007669"/>
    <property type="project" value="TreeGrafter"/>
</dbReference>
<keyword evidence="4" id="KW-1003">Cell membrane</keyword>
<feature type="transmembrane region" description="Helical" evidence="12">
    <location>
        <begin position="12"/>
        <end position="36"/>
    </location>
</feature>
<protein>
    <submittedName>
        <fullName evidence="14">Nitrate/TMAO reductases, membrane-bound tetraheme cytochrome c subunit</fullName>
    </submittedName>
</protein>
<comment type="similarity">
    <text evidence="2">Belongs to the NapC/NirT/NrfH family.</text>
</comment>
<keyword evidence="7" id="KW-0479">Metal-binding</keyword>
<evidence type="ECO:0000256" key="2">
    <source>
        <dbReference type="ARBA" id="ARBA00007395"/>
    </source>
</evidence>
<dbReference type="InterPro" id="IPR036280">
    <property type="entry name" value="Multihaem_cyt_sf"/>
</dbReference>
<evidence type="ECO:0000256" key="8">
    <source>
        <dbReference type="ARBA" id="ARBA00022982"/>
    </source>
</evidence>
<evidence type="ECO:0000259" key="13">
    <source>
        <dbReference type="Pfam" id="PF03264"/>
    </source>
</evidence>
<evidence type="ECO:0000256" key="7">
    <source>
        <dbReference type="ARBA" id="ARBA00022723"/>
    </source>
</evidence>
<dbReference type="SUPFAM" id="SSF48695">
    <property type="entry name" value="Multiheme cytochromes"/>
    <property type="match status" value="1"/>
</dbReference>
<evidence type="ECO:0000313" key="14">
    <source>
        <dbReference type="EMBL" id="VFU17187.1"/>
    </source>
</evidence>
<dbReference type="Pfam" id="PF03264">
    <property type="entry name" value="Cytochrom_NNT"/>
    <property type="match status" value="1"/>
</dbReference>
<keyword evidence="11 12" id="KW-0472">Membrane</keyword>